<accession>A0A6A6D5A7</accession>
<evidence type="ECO:0000256" key="4">
    <source>
        <dbReference type="ARBA" id="ARBA00022692"/>
    </source>
</evidence>
<keyword evidence="2" id="KW-1003">Cell membrane</keyword>
<proteinExistence type="predicted"/>
<evidence type="ECO:0000313" key="10">
    <source>
        <dbReference type="Proteomes" id="UP000800200"/>
    </source>
</evidence>
<evidence type="ECO:0000256" key="7">
    <source>
        <dbReference type="SAM" id="Phobius"/>
    </source>
</evidence>
<comment type="subcellular location">
    <subcellularLocation>
        <location evidence="1">Cell membrane</location>
    </subcellularLocation>
</comment>
<dbReference type="SUPFAM" id="SSF53448">
    <property type="entry name" value="Nucleotide-diphospho-sugar transferases"/>
    <property type="match status" value="1"/>
</dbReference>
<reference evidence="9" key="1">
    <citation type="journal article" date="2020" name="Stud. Mycol.">
        <title>101 Dothideomycetes genomes: a test case for predicting lifestyles and emergence of pathogens.</title>
        <authorList>
            <person name="Haridas S."/>
            <person name="Albert R."/>
            <person name="Binder M."/>
            <person name="Bloem J."/>
            <person name="Labutti K."/>
            <person name="Salamov A."/>
            <person name="Andreopoulos B."/>
            <person name="Baker S."/>
            <person name="Barry K."/>
            <person name="Bills G."/>
            <person name="Bluhm B."/>
            <person name="Cannon C."/>
            <person name="Castanera R."/>
            <person name="Culley D."/>
            <person name="Daum C."/>
            <person name="Ezra D."/>
            <person name="Gonzalez J."/>
            <person name="Henrissat B."/>
            <person name="Kuo A."/>
            <person name="Liang C."/>
            <person name="Lipzen A."/>
            <person name="Lutzoni F."/>
            <person name="Magnuson J."/>
            <person name="Mondo S."/>
            <person name="Nolan M."/>
            <person name="Ohm R."/>
            <person name="Pangilinan J."/>
            <person name="Park H.-J."/>
            <person name="Ramirez L."/>
            <person name="Alfaro M."/>
            <person name="Sun H."/>
            <person name="Tritt A."/>
            <person name="Yoshinaga Y."/>
            <person name="Zwiers L.-H."/>
            <person name="Turgeon B."/>
            <person name="Goodwin S."/>
            <person name="Spatafora J."/>
            <person name="Crous P."/>
            <person name="Grigoriev I."/>
        </authorList>
    </citation>
    <scope>NUCLEOTIDE SEQUENCE</scope>
    <source>
        <strain evidence="9">CBS 207.26</strain>
    </source>
</reference>
<evidence type="ECO:0000256" key="2">
    <source>
        <dbReference type="ARBA" id="ARBA00022475"/>
    </source>
</evidence>
<evidence type="ECO:0000256" key="5">
    <source>
        <dbReference type="ARBA" id="ARBA00022989"/>
    </source>
</evidence>
<evidence type="ECO:0000256" key="3">
    <source>
        <dbReference type="ARBA" id="ARBA00022679"/>
    </source>
</evidence>
<dbReference type="Proteomes" id="UP000800200">
    <property type="component" value="Unassembled WGS sequence"/>
</dbReference>
<dbReference type="InterPro" id="IPR029044">
    <property type="entry name" value="Nucleotide-diphossugar_trans"/>
</dbReference>
<dbReference type="Pfam" id="PF02397">
    <property type="entry name" value="Bac_transf"/>
    <property type="match status" value="1"/>
</dbReference>
<organism evidence="9 10">
    <name type="scientific">Zopfia rhizophila CBS 207.26</name>
    <dbReference type="NCBI Taxonomy" id="1314779"/>
    <lineage>
        <taxon>Eukaryota</taxon>
        <taxon>Fungi</taxon>
        <taxon>Dikarya</taxon>
        <taxon>Ascomycota</taxon>
        <taxon>Pezizomycotina</taxon>
        <taxon>Dothideomycetes</taxon>
        <taxon>Dothideomycetes incertae sedis</taxon>
        <taxon>Zopfiaceae</taxon>
        <taxon>Zopfia</taxon>
    </lineage>
</organism>
<evidence type="ECO:0000259" key="8">
    <source>
        <dbReference type="Pfam" id="PF02397"/>
    </source>
</evidence>
<dbReference type="GO" id="GO:0005886">
    <property type="term" value="C:plasma membrane"/>
    <property type="evidence" value="ECO:0007669"/>
    <property type="project" value="UniProtKB-SubCell"/>
</dbReference>
<keyword evidence="6 7" id="KW-0472">Membrane</keyword>
<dbReference type="GO" id="GO:0016780">
    <property type="term" value="F:phosphotransferase activity, for other substituted phosphate groups"/>
    <property type="evidence" value="ECO:0007669"/>
    <property type="project" value="TreeGrafter"/>
</dbReference>
<dbReference type="PANTHER" id="PTHR30576">
    <property type="entry name" value="COLANIC BIOSYNTHESIS UDP-GLUCOSE LIPID CARRIER TRANSFERASE"/>
    <property type="match status" value="1"/>
</dbReference>
<dbReference type="AlphaFoldDB" id="A0A6A6D5A7"/>
<dbReference type="EMBL" id="ML994811">
    <property type="protein sequence ID" value="KAF2174611.1"/>
    <property type="molecule type" value="Genomic_DNA"/>
</dbReference>
<gene>
    <name evidence="9" type="ORF">K469DRAFT_687134</name>
</gene>
<feature type="domain" description="Bacterial sugar transferase" evidence="8">
    <location>
        <begin position="58"/>
        <end position="245"/>
    </location>
</feature>
<keyword evidence="5 7" id="KW-1133">Transmembrane helix</keyword>
<keyword evidence="3 9" id="KW-0808">Transferase</keyword>
<name>A0A6A6D5A7_9PEZI</name>
<dbReference type="Gene3D" id="3.90.550.10">
    <property type="entry name" value="Spore Coat Polysaccharide Biosynthesis Protein SpsA, Chain A"/>
    <property type="match status" value="1"/>
</dbReference>
<dbReference type="InterPro" id="IPR002495">
    <property type="entry name" value="Glyco_trans_8"/>
</dbReference>
<keyword evidence="10" id="KW-1185">Reference proteome</keyword>
<evidence type="ECO:0000313" key="9">
    <source>
        <dbReference type="EMBL" id="KAF2174611.1"/>
    </source>
</evidence>
<dbReference type="InterPro" id="IPR003362">
    <property type="entry name" value="Bact_transf"/>
</dbReference>
<dbReference type="GO" id="GO:0016757">
    <property type="term" value="F:glycosyltransferase activity"/>
    <property type="evidence" value="ECO:0007669"/>
    <property type="project" value="InterPro"/>
</dbReference>
<dbReference type="Pfam" id="PF01501">
    <property type="entry name" value="Glyco_transf_8"/>
    <property type="match status" value="1"/>
</dbReference>
<sequence>MVANANQTESRADVFLHRSMQDPAIATTSGSHSIAYPAMRLPQLQNGFYVNLGRPFLKRSTDIGLSLVMLVLALPIMAFIALLVSLDRGPIFYAHPRIARNGRTFGCLKFRSMVPDAEKRLQNLLDRDPEIRHEWETQQKLRRDPRVTWIGRVLRATSLDEVPQLFNVLRGDMSLVGPRPVTQKELVERYSDGKSVYLSVRPGLTGLWQVSGRSDTSYAYRITLDTQYVLRPSMRTDMKILVKTRWRPDRFHDLPLQLGTPKTRVTRRPFVYSSSKGDIVPSPVSNRSSEVAKIDERFDPVSDRFRGSRYRSSAILARRDLASDLRGYPHRDHLARCSPRDTERNVTPETRHFLLCRATGLGWPEEPQWPYRGGDSHLCRSPGALRRRPVADPEGELPCQPGLRDGFREFKVATWFSQSGRCPGGCRHRHCWNGYDGQPSTAYRLQSFCRTPACFDGRGQHAGTDTAWVPPAGGAHAPDTPRDFLMVSTCRTDSRRAIISTASPGAQACEVESIVLICDNNYLIPTVASALSARANTARDAANVIIYVLDRHPSWKEQGVACLAKAGLHLQWVDIPEYQDLARFHRDRYLPPITLARFWIDRFLPEGTDRFLYIDGDVMVDDNLDTLLSQPPEHGKIAVAPDNLQVFTGEVGKSIEREQQYLDGIGVPCNDYFNAGVVYTSVRPWKEIVPEAIRFFKEHPERCRSSDQSALNHAARGRTVMLSQTFNYQTEHMMIRDPRTTGQRVKIFHFTGGPKPWIAPGWPWDEYFNRFYRQAEALCAEFDVLLPKAPVAQTDAGVSHRRRFRQRQTWVYPWRRLSRRKALDKLLALPTRADPHLTVPRAS</sequence>
<keyword evidence="4 7" id="KW-0812">Transmembrane</keyword>
<feature type="transmembrane region" description="Helical" evidence="7">
    <location>
        <begin position="63"/>
        <end position="86"/>
    </location>
</feature>
<dbReference type="OrthoDB" id="10266024at2759"/>
<protein>
    <submittedName>
        <fullName evidence="9">Glycosyltransferase family 8 protein</fullName>
    </submittedName>
</protein>
<dbReference type="PANTHER" id="PTHR30576:SF4">
    <property type="entry name" value="UNDECAPRENYL-PHOSPHATE GALACTOSE PHOSPHOTRANSFERASE"/>
    <property type="match status" value="1"/>
</dbReference>
<evidence type="ECO:0000256" key="1">
    <source>
        <dbReference type="ARBA" id="ARBA00004236"/>
    </source>
</evidence>
<evidence type="ECO:0000256" key="6">
    <source>
        <dbReference type="ARBA" id="ARBA00023136"/>
    </source>
</evidence>